<dbReference type="Gene3D" id="2.60.40.1220">
    <property type="match status" value="1"/>
</dbReference>
<dbReference type="GO" id="GO:0042597">
    <property type="term" value="C:periplasmic space"/>
    <property type="evidence" value="ECO:0007669"/>
    <property type="project" value="InterPro"/>
</dbReference>
<dbReference type="GO" id="GO:0046688">
    <property type="term" value="P:response to copper ion"/>
    <property type="evidence" value="ECO:0007669"/>
    <property type="project" value="InterPro"/>
</dbReference>
<evidence type="ECO:0000256" key="5">
    <source>
        <dbReference type="SAM" id="MobiDB-lite"/>
    </source>
</evidence>
<dbReference type="RefSeq" id="WP_285610620.1">
    <property type="nucleotide sequence ID" value="NZ_BSSD01000003.1"/>
</dbReference>
<keyword evidence="3 7" id="KW-0732">Signal</keyword>
<accession>A0A9W6QNR2</accession>
<keyword evidence="6" id="KW-0812">Transmembrane</keyword>
<name>A0A9W6QNR2_9PSEU</name>
<dbReference type="InterPro" id="IPR032694">
    <property type="entry name" value="CopC/D"/>
</dbReference>
<dbReference type="Pfam" id="PF04234">
    <property type="entry name" value="CopC"/>
    <property type="match status" value="1"/>
</dbReference>
<evidence type="ECO:0000256" key="1">
    <source>
        <dbReference type="ARBA" id="ARBA00004196"/>
    </source>
</evidence>
<keyword evidence="10" id="KW-1185">Reference proteome</keyword>
<keyword evidence="2" id="KW-0479">Metal-binding</keyword>
<keyword evidence="4" id="KW-0186">Copper</keyword>
<dbReference type="InterPro" id="IPR014755">
    <property type="entry name" value="Cu-Rt/internalin_Ig-like"/>
</dbReference>
<evidence type="ECO:0000256" key="4">
    <source>
        <dbReference type="ARBA" id="ARBA00023008"/>
    </source>
</evidence>
<sequence length="198" mass="19969">MVLRRLAATLLLAGVAVLGTALPASAHAELKSSDPAKGATVAQLPTTLTLTFTDTVTTVVDSISVTGPDSVRWVVGTPQVAGAVVTVAVQPQGPAGPYQIEYRVNSDDGHIVSGAIDFTMAIAAPAPTTTTEEAAPTTSQEVATEAPATTTPPAAQPTAADSGLPKWIWFVVGLAALAAIVVALLARSRRSGPPGPTN</sequence>
<dbReference type="PANTHER" id="PTHR34820">
    <property type="entry name" value="INNER MEMBRANE PROTEIN YEBZ"/>
    <property type="match status" value="1"/>
</dbReference>
<dbReference type="GO" id="GO:0030313">
    <property type="term" value="C:cell envelope"/>
    <property type="evidence" value="ECO:0007669"/>
    <property type="project" value="UniProtKB-SubCell"/>
</dbReference>
<dbReference type="SUPFAM" id="SSF81296">
    <property type="entry name" value="E set domains"/>
    <property type="match status" value="1"/>
</dbReference>
<dbReference type="GO" id="GO:0006825">
    <property type="term" value="P:copper ion transport"/>
    <property type="evidence" value="ECO:0007669"/>
    <property type="project" value="InterPro"/>
</dbReference>
<dbReference type="InterPro" id="IPR007348">
    <property type="entry name" value="CopC_dom"/>
</dbReference>
<evidence type="ECO:0000256" key="2">
    <source>
        <dbReference type="ARBA" id="ARBA00022723"/>
    </source>
</evidence>
<comment type="caution">
    <text evidence="9">The sequence shown here is derived from an EMBL/GenBank/DDBJ whole genome shotgun (WGS) entry which is preliminary data.</text>
</comment>
<evidence type="ECO:0000313" key="10">
    <source>
        <dbReference type="Proteomes" id="UP001165042"/>
    </source>
</evidence>
<evidence type="ECO:0000259" key="8">
    <source>
        <dbReference type="Pfam" id="PF04234"/>
    </source>
</evidence>
<evidence type="ECO:0000256" key="6">
    <source>
        <dbReference type="SAM" id="Phobius"/>
    </source>
</evidence>
<dbReference type="PANTHER" id="PTHR34820:SF4">
    <property type="entry name" value="INNER MEMBRANE PROTEIN YEBZ"/>
    <property type="match status" value="1"/>
</dbReference>
<evidence type="ECO:0000256" key="7">
    <source>
        <dbReference type="SAM" id="SignalP"/>
    </source>
</evidence>
<feature type="signal peptide" evidence="7">
    <location>
        <begin position="1"/>
        <end position="26"/>
    </location>
</feature>
<gene>
    <name evidence="9" type="primary">pcoC</name>
    <name evidence="9" type="ORF">Aglo03_26700</name>
</gene>
<feature type="transmembrane region" description="Helical" evidence="6">
    <location>
        <begin position="167"/>
        <end position="186"/>
    </location>
</feature>
<dbReference type="InterPro" id="IPR014756">
    <property type="entry name" value="Ig_E-set"/>
</dbReference>
<organism evidence="9 10">
    <name type="scientific">Actinokineospora globicatena</name>
    <dbReference type="NCBI Taxonomy" id="103729"/>
    <lineage>
        <taxon>Bacteria</taxon>
        <taxon>Bacillati</taxon>
        <taxon>Actinomycetota</taxon>
        <taxon>Actinomycetes</taxon>
        <taxon>Pseudonocardiales</taxon>
        <taxon>Pseudonocardiaceae</taxon>
        <taxon>Actinokineospora</taxon>
    </lineage>
</organism>
<evidence type="ECO:0000313" key="9">
    <source>
        <dbReference type="EMBL" id="GLW91854.1"/>
    </source>
</evidence>
<evidence type="ECO:0000256" key="3">
    <source>
        <dbReference type="ARBA" id="ARBA00022729"/>
    </source>
</evidence>
<dbReference type="EMBL" id="BSSD01000003">
    <property type="protein sequence ID" value="GLW91854.1"/>
    <property type="molecule type" value="Genomic_DNA"/>
</dbReference>
<dbReference type="AlphaFoldDB" id="A0A9W6QNR2"/>
<comment type="subcellular location">
    <subcellularLocation>
        <location evidence="1">Cell envelope</location>
    </subcellularLocation>
</comment>
<feature type="region of interest" description="Disordered" evidence="5">
    <location>
        <begin position="127"/>
        <end position="160"/>
    </location>
</feature>
<feature type="domain" description="CopC" evidence="8">
    <location>
        <begin position="27"/>
        <end position="119"/>
    </location>
</feature>
<reference evidence="9" key="1">
    <citation type="submission" date="2023-02" db="EMBL/GenBank/DDBJ databases">
        <title>Actinokineospora globicatena NBRC 15670.</title>
        <authorList>
            <person name="Ichikawa N."/>
            <person name="Sato H."/>
            <person name="Tonouchi N."/>
        </authorList>
    </citation>
    <scope>NUCLEOTIDE SEQUENCE</scope>
    <source>
        <strain evidence="9">NBRC 15670</strain>
    </source>
</reference>
<dbReference type="GO" id="GO:0005886">
    <property type="term" value="C:plasma membrane"/>
    <property type="evidence" value="ECO:0007669"/>
    <property type="project" value="TreeGrafter"/>
</dbReference>
<proteinExistence type="predicted"/>
<dbReference type="GO" id="GO:0005507">
    <property type="term" value="F:copper ion binding"/>
    <property type="evidence" value="ECO:0007669"/>
    <property type="project" value="InterPro"/>
</dbReference>
<dbReference type="Proteomes" id="UP001165042">
    <property type="component" value="Unassembled WGS sequence"/>
</dbReference>
<protein>
    <submittedName>
        <fullName evidence="9">Copper resistance protein</fullName>
    </submittedName>
</protein>
<feature type="chain" id="PRO_5040905343" evidence="7">
    <location>
        <begin position="27"/>
        <end position="198"/>
    </location>
</feature>
<keyword evidence="6" id="KW-0472">Membrane</keyword>
<keyword evidence="6" id="KW-1133">Transmembrane helix</keyword>